<gene>
    <name evidence="1" type="ORF">E2562_029808</name>
</gene>
<dbReference type="Proteomes" id="UP000479710">
    <property type="component" value="Unassembled WGS sequence"/>
</dbReference>
<sequence length="92" mass="10058">MARFYDTPVNGPFPLLVTHTSSADPDRCCYKSWQDICPGPTAPASLHGRSNTFFDIQQFQLTCAAIVGSPGHSYVKLAELFLAIGEVRTGMH</sequence>
<reference evidence="1 2" key="1">
    <citation type="submission" date="2019-11" db="EMBL/GenBank/DDBJ databases">
        <title>Whole genome sequence of Oryza granulata.</title>
        <authorList>
            <person name="Li W."/>
        </authorList>
    </citation>
    <scope>NUCLEOTIDE SEQUENCE [LARGE SCALE GENOMIC DNA]</scope>
    <source>
        <strain evidence="2">cv. Menghai</strain>
        <tissue evidence="1">Leaf</tissue>
    </source>
</reference>
<evidence type="ECO:0000313" key="2">
    <source>
        <dbReference type="Proteomes" id="UP000479710"/>
    </source>
</evidence>
<dbReference type="AlphaFoldDB" id="A0A6G1CKU1"/>
<evidence type="ECO:0000313" key="1">
    <source>
        <dbReference type="EMBL" id="KAF0900253.1"/>
    </source>
</evidence>
<accession>A0A6G1CKU1</accession>
<protein>
    <submittedName>
        <fullName evidence="1">Uncharacterized protein</fullName>
    </submittedName>
</protein>
<dbReference type="EMBL" id="SPHZ02000009">
    <property type="protein sequence ID" value="KAF0900253.1"/>
    <property type="molecule type" value="Genomic_DNA"/>
</dbReference>
<name>A0A6G1CKU1_9ORYZ</name>
<comment type="caution">
    <text evidence="1">The sequence shown here is derived from an EMBL/GenBank/DDBJ whole genome shotgun (WGS) entry which is preliminary data.</text>
</comment>
<proteinExistence type="predicted"/>
<organism evidence="1 2">
    <name type="scientific">Oryza meyeriana var. granulata</name>
    <dbReference type="NCBI Taxonomy" id="110450"/>
    <lineage>
        <taxon>Eukaryota</taxon>
        <taxon>Viridiplantae</taxon>
        <taxon>Streptophyta</taxon>
        <taxon>Embryophyta</taxon>
        <taxon>Tracheophyta</taxon>
        <taxon>Spermatophyta</taxon>
        <taxon>Magnoliopsida</taxon>
        <taxon>Liliopsida</taxon>
        <taxon>Poales</taxon>
        <taxon>Poaceae</taxon>
        <taxon>BOP clade</taxon>
        <taxon>Oryzoideae</taxon>
        <taxon>Oryzeae</taxon>
        <taxon>Oryzinae</taxon>
        <taxon>Oryza</taxon>
        <taxon>Oryza meyeriana</taxon>
    </lineage>
</organism>
<keyword evidence="2" id="KW-1185">Reference proteome</keyword>